<evidence type="ECO:0000256" key="2">
    <source>
        <dbReference type="SAM" id="MobiDB-lite"/>
    </source>
</evidence>
<dbReference type="OrthoDB" id="3812122at2"/>
<accession>A0A1H6FXG7</accession>
<dbReference type="Proteomes" id="UP000222056">
    <property type="component" value="Unassembled WGS sequence"/>
</dbReference>
<dbReference type="InterPro" id="IPR001670">
    <property type="entry name" value="ADH_Fe/GldA"/>
</dbReference>
<evidence type="ECO:0000313" key="6">
    <source>
        <dbReference type="Proteomes" id="UP000222056"/>
    </source>
</evidence>
<dbReference type="InterPro" id="IPR056798">
    <property type="entry name" value="ADH_Fe_C"/>
</dbReference>
<proteinExistence type="predicted"/>
<evidence type="ECO:0000313" key="5">
    <source>
        <dbReference type="EMBL" id="SEH14868.1"/>
    </source>
</evidence>
<dbReference type="GO" id="GO:0004022">
    <property type="term" value="F:alcohol dehydrogenase (NAD+) activity"/>
    <property type="evidence" value="ECO:0007669"/>
    <property type="project" value="TreeGrafter"/>
</dbReference>
<evidence type="ECO:0000259" key="4">
    <source>
        <dbReference type="Pfam" id="PF25137"/>
    </source>
</evidence>
<dbReference type="AlphaFoldDB" id="A0A1H6FXG7"/>
<dbReference type="RefSeq" id="WP_093118241.1">
    <property type="nucleotide sequence ID" value="NZ_FNWJ01000002.1"/>
</dbReference>
<dbReference type="EMBL" id="FNWJ01000002">
    <property type="protein sequence ID" value="SEH14868.1"/>
    <property type="molecule type" value="Genomic_DNA"/>
</dbReference>
<dbReference type="Pfam" id="PF25137">
    <property type="entry name" value="ADH_Fe_C"/>
    <property type="match status" value="1"/>
</dbReference>
<dbReference type="PANTHER" id="PTHR11496:SF83">
    <property type="entry name" value="HYDROXYACID-OXOACID TRANSHYDROGENASE, MITOCHONDRIAL"/>
    <property type="match status" value="1"/>
</dbReference>
<feature type="region of interest" description="Disordered" evidence="2">
    <location>
        <begin position="405"/>
        <end position="439"/>
    </location>
</feature>
<reference evidence="6" key="1">
    <citation type="submission" date="2016-10" db="EMBL/GenBank/DDBJ databases">
        <authorList>
            <person name="Varghese N."/>
            <person name="Submissions S."/>
        </authorList>
    </citation>
    <scope>NUCLEOTIDE SEQUENCE [LARGE SCALE GENOMIC DNA]</scope>
    <source>
        <strain evidence="6">ATCC 35263</strain>
    </source>
</reference>
<dbReference type="STRING" id="29539.SAMN02745716_1765"/>
<protein>
    <submittedName>
        <fullName evidence="5">Maleylacetate reductase</fullName>
    </submittedName>
</protein>
<sequence>MNSGSGRAGHSAAVELLAGSASFAWSNDGRLIRFGWGARRELADLLDARGFREVVFVTGRSAVNASWLESTGRPIVRVGIGLVEELAGKLLEQLRGNDLVAVGGGRVIDCAKAVAAVTGGRCAAVPTTLSGAELTGFHRLPRGYEGARTVRPELVVWDPELLASAPPRLLAESAGNALAHALEALYTRLATPVATASALLATETLACGLEGLAALRAPAAGEPTSVPGADQDPERGLYTTLASGGLLAGWASGEAGIAFHHALCQTLVRVLGSSHAATNAAVLPASAGRAARYAPTAVDAWLAALARGSAVLRGEEDAAAMPRAQALSRLRELLAAAGARPPCELLALARQRPLSERVAQRLRQIAARVQAHPATTATAFPVSEEDVVATIRDAADLWLAYADPADAAGDPEDAANSAHAAASPADAAADSGTSPPNDR</sequence>
<evidence type="ECO:0000259" key="3">
    <source>
        <dbReference type="Pfam" id="PF00465"/>
    </source>
</evidence>
<name>A0A1H6FXG7_THEAL</name>
<organism evidence="5 6">
    <name type="scientific">Thermoleophilum album</name>
    <dbReference type="NCBI Taxonomy" id="29539"/>
    <lineage>
        <taxon>Bacteria</taxon>
        <taxon>Bacillati</taxon>
        <taxon>Actinomycetota</taxon>
        <taxon>Thermoleophilia</taxon>
        <taxon>Thermoleophilales</taxon>
        <taxon>Thermoleophilaceae</taxon>
        <taxon>Thermoleophilum</taxon>
    </lineage>
</organism>
<dbReference type="Gene3D" id="3.40.50.1970">
    <property type="match status" value="1"/>
</dbReference>
<evidence type="ECO:0000256" key="1">
    <source>
        <dbReference type="ARBA" id="ARBA00023002"/>
    </source>
</evidence>
<gene>
    <name evidence="5" type="ORF">SAMN02745716_1765</name>
</gene>
<keyword evidence="1" id="KW-0560">Oxidoreductase</keyword>
<dbReference type="Gene3D" id="1.20.1090.10">
    <property type="entry name" value="Dehydroquinate synthase-like - alpha domain"/>
    <property type="match status" value="1"/>
</dbReference>
<dbReference type="PANTHER" id="PTHR11496">
    <property type="entry name" value="ALCOHOL DEHYDROGENASE"/>
    <property type="match status" value="1"/>
</dbReference>
<keyword evidence="6" id="KW-1185">Reference proteome</keyword>
<dbReference type="GO" id="GO:0046872">
    <property type="term" value="F:metal ion binding"/>
    <property type="evidence" value="ECO:0007669"/>
    <property type="project" value="InterPro"/>
</dbReference>
<dbReference type="Pfam" id="PF00465">
    <property type="entry name" value="Fe-ADH"/>
    <property type="match status" value="1"/>
</dbReference>
<dbReference type="InterPro" id="IPR039697">
    <property type="entry name" value="Alcohol_dehydrogenase_Fe"/>
</dbReference>
<dbReference type="SUPFAM" id="SSF56796">
    <property type="entry name" value="Dehydroquinate synthase-like"/>
    <property type="match status" value="1"/>
</dbReference>
<feature type="domain" description="Fe-containing alcohol dehydrogenase-like C-terminal" evidence="4">
    <location>
        <begin position="173"/>
        <end position="393"/>
    </location>
</feature>
<feature type="domain" description="Alcohol dehydrogenase iron-type/glycerol dehydrogenase GldA" evidence="3">
    <location>
        <begin position="32"/>
        <end position="139"/>
    </location>
</feature>